<evidence type="ECO:0000313" key="1">
    <source>
        <dbReference type="EMBL" id="ADD93530.1"/>
    </source>
</evidence>
<name>D6PCS9_9BACT</name>
<organism evidence="1">
    <name type="scientific">uncultured marine bacterium MedDCM-OCT-S04-C191</name>
    <dbReference type="NCBI Taxonomy" id="743053"/>
    <lineage>
        <taxon>Bacteria</taxon>
        <taxon>environmental samples</taxon>
    </lineage>
</organism>
<sequence>MVKYGFAAGHSADKRDLFFPAEIEVDSLIDFFITAKGQGWAFPGIKSENRRIPGSELLKRMEVHGHVE</sequence>
<dbReference type="AlphaFoldDB" id="D6PCS9"/>
<reference evidence="1" key="1">
    <citation type="journal article" date="2010" name="ISME J.">
        <title>Metagenome of the Mediterranean deep chlorophyll maximum studied by direct and fosmid library 454 pyrosequencing.</title>
        <authorList>
            <person name="Ghai R."/>
            <person name="Martin-Cuadrado A.B."/>
            <person name="Molto A.G."/>
            <person name="Heredia I.G."/>
            <person name="Cabrera R."/>
            <person name="Martin J."/>
            <person name="Verdu M."/>
            <person name="Deschamps P."/>
            <person name="Moreira D."/>
            <person name="Lopez-Garcia P."/>
            <person name="Mira A."/>
            <person name="Rodriguez-Valera F."/>
        </authorList>
    </citation>
    <scope>NUCLEOTIDE SEQUENCE</scope>
</reference>
<protein>
    <submittedName>
        <fullName evidence="1">Uncharacterized protein</fullName>
    </submittedName>
</protein>
<dbReference type="EMBL" id="GU942986">
    <property type="protein sequence ID" value="ADD93530.1"/>
    <property type="molecule type" value="Genomic_DNA"/>
</dbReference>
<proteinExistence type="predicted"/>
<accession>D6PCS9</accession>